<dbReference type="InParanoid" id="A0A671TPA9"/>
<dbReference type="Pfam" id="PF03020">
    <property type="entry name" value="LEM"/>
    <property type="match status" value="1"/>
</dbReference>
<accession>A0A671TPA9</accession>
<dbReference type="PROSITE" id="PS50954">
    <property type="entry name" value="LEM"/>
    <property type="match status" value="1"/>
</dbReference>
<dbReference type="InterPro" id="IPR003887">
    <property type="entry name" value="LEM_dom"/>
</dbReference>
<name>A0A671TPA9_SPAAU</name>
<feature type="compositionally biased region" description="Basic and acidic residues" evidence="1">
    <location>
        <begin position="33"/>
        <end position="61"/>
    </location>
</feature>
<dbReference type="SMART" id="SM00540">
    <property type="entry name" value="LEM"/>
    <property type="match status" value="1"/>
</dbReference>
<feature type="domain" description="LEM" evidence="3">
    <location>
        <begin position="1"/>
        <end position="45"/>
    </location>
</feature>
<dbReference type="Gene3D" id="1.10.720.40">
    <property type="match status" value="1"/>
</dbReference>
<dbReference type="GeneTree" id="ENSGT00510000050141"/>
<dbReference type="Proteomes" id="UP000472265">
    <property type="component" value="Chromosome 7"/>
</dbReference>
<keyword evidence="2" id="KW-0472">Membrane</keyword>
<dbReference type="PANTHER" id="PTHR12019:SF5">
    <property type="entry name" value="EMERIN (EMERY-DREIFUSS MUSCULAR DYSTROPHY)"/>
    <property type="match status" value="1"/>
</dbReference>
<feature type="region of interest" description="Disordered" evidence="1">
    <location>
        <begin position="81"/>
        <end position="120"/>
    </location>
</feature>
<reference evidence="4" key="2">
    <citation type="submission" date="2025-08" db="UniProtKB">
        <authorList>
            <consortium name="Ensembl"/>
        </authorList>
    </citation>
    <scope>IDENTIFICATION</scope>
</reference>
<feature type="region of interest" description="Disordered" evidence="1">
    <location>
        <begin position="30"/>
        <end position="63"/>
    </location>
</feature>
<reference evidence="4" key="1">
    <citation type="submission" date="2021-04" db="EMBL/GenBank/DDBJ databases">
        <authorList>
            <consortium name="Wellcome Sanger Institute Data Sharing"/>
        </authorList>
    </citation>
    <scope>NUCLEOTIDE SEQUENCE [LARGE SCALE GENOMIC DNA]</scope>
</reference>
<keyword evidence="5" id="KW-1185">Reference proteome</keyword>
<gene>
    <name evidence="4" type="primary">LOC115584691</name>
</gene>
<sequence>MSSLSSMSAGELSELLDEYGIKHGPVVGSTRSLYERKLKEAMAKDKKERRAKPSPDKTYYREEEDEVTYVYRAPVRSEVAGDSGTYMRSRPDWSEREYDQQTSYSSYSSSKPEYRGRDLVDEPYMYDTPTSYKNSLRSAPMRSGQDALKTPKSSRLIPLWVQFVFFLAVAAFLYIVFTNMESNEPFKGIN</sequence>
<dbReference type="RefSeq" id="XP_030278154.1">
    <property type="nucleotide sequence ID" value="XM_030422294.1"/>
</dbReference>
<feature type="compositionally biased region" description="Basic and acidic residues" evidence="1">
    <location>
        <begin position="89"/>
        <end position="99"/>
    </location>
</feature>
<dbReference type="InterPro" id="IPR051656">
    <property type="entry name" value="LEM_domain"/>
</dbReference>
<organism evidence="4 5">
    <name type="scientific">Sparus aurata</name>
    <name type="common">Gilthead sea bream</name>
    <dbReference type="NCBI Taxonomy" id="8175"/>
    <lineage>
        <taxon>Eukaryota</taxon>
        <taxon>Metazoa</taxon>
        <taxon>Chordata</taxon>
        <taxon>Craniata</taxon>
        <taxon>Vertebrata</taxon>
        <taxon>Euteleostomi</taxon>
        <taxon>Actinopterygii</taxon>
        <taxon>Neopterygii</taxon>
        <taxon>Teleostei</taxon>
        <taxon>Neoteleostei</taxon>
        <taxon>Acanthomorphata</taxon>
        <taxon>Eupercaria</taxon>
        <taxon>Spariformes</taxon>
        <taxon>Sparidae</taxon>
        <taxon>Sparus</taxon>
    </lineage>
</organism>
<dbReference type="OMA" id="PMKSGQD"/>
<dbReference type="FunFam" id="1.10.720.40:FF:000001">
    <property type="entry name" value="LEM domain containing 2, isoform CRA_a"/>
    <property type="match status" value="1"/>
</dbReference>
<dbReference type="SUPFAM" id="SSF63451">
    <property type="entry name" value="LEM domain"/>
    <property type="match status" value="1"/>
</dbReference>
<dbReference type="GeneID" id="115584691"/>
<dbReference type="OrthoDB" id="10015574at2759"/>
<evidence type="ECO:0000313" key="5">
    <source>
        <dbReference type="Proteomes" id="UP000472265"/>
    </source>
</evidence>
<evidence type="ECO:0000256" key="1">
    <source>
        <dbReference type="SAM" id="MobiDB-lite"/>
    </source>
</evidence>
<evidence type="ECO:0000259" key="3">
    <source>
        <dbReference type="PROSITE" id="PS50954"/>
    </source>
</evidence>
<evidence type="ECO:0000256" key="2">
    <source>
        <dbReference type="SAM" id="Phobius"/>
    </source>
</evidence>
<keyword evidence="2" id="KW-0812">Transmembrane</keyword>
<evidence type="ECO:0000313" key="4">
    <source>
        <dbReference type="Ensembl" id="ENSSAUP00010002582.1"/>
    </source>
</evidence>
<reference evidence="4" key="3">
    <citation type="submission" date="2025-09" db="UniProtKB">
        <authorList>
            <consortium name="Ensembl"/>
        </authorList>
    </citation>
    <scope>IDENTIFICATION</scope>
</reference>
<dbReference type="Ensembl" id="ENSSAUT00010002724.1">
    <property type="protein sequence ID" value="ENSSAUP00010002582.1"/>
    <property type="gene ID" value="ENSSAUG00010001260.1"/>
</dbReference>
<dbReference type="PANTHER" id="PTHR12019">
    <property type="entry name" value="LAMINA-ASSOCIATED POLYPEPTIDE THYMOPOIETIN"/>
    <property type="match status" value="1"/>
</dbReference>
<protein>
    <submittedName>
        <fullName evidence="4">Si:ch211-150o23.2</fullName>
    </submittedName>
</protein>
<dbReference type="InterPro" id="IPR011015">
    <property type="entry name" value="LEM/LEM-like_dom_sf"/>
</dbReference>
<feature type="transmembrane region" description="Helical" evidence="2">
    <location>
        <begin position="157"/>
        <end position="177"/>
    </location>
</feature>
<dbReference type="AlphaFoldDB" id="A0A671TPA9"/>
<keyword evidence="2" id="KW-1133">Transmembrane helix</keyword>
<proteinExistence type="predicted"/>